<dbReference type="EC" id="2.3.1.286" evidence="1"/>
<dbReference type="GO" id="GO:0070403">
    <property type="term" value="F:NAD+ binding"/>
    <property type="evidence" value="ECO:0007669"/>
    <property type="project" value="InterPro"/>
</dbReference>
<dbReference type="CDD" id="cd01410">
    <property type="entry name" value="SIRT7"/>
    <property type="match status" value="1"/>
</dbReference>
<evidence type="ECO:0000256" key="2">
    <source>
        <dbReference type="ARBA" id="ARBA00022679"/>
    </source>
</evidence>
<comment type="caution">
    <text evidence="10">The sequence shown here is derived from an EMBL/GenBank/DDBJ whole genome shotgun (WGS) entry which is preliminary data.</text>
</comment>
<organism evidence="10 11">
    <name type="scientific">Pomacea canaliculata</name>
    <name type="common">Golden apple snail</name>
    <dbReference type="NCBI Taxonomy" id="400727"/>
    <lineage>
        <taxon>Eukaryota</taxon>
        <taxon>Metazoa</taxon>
        <taxon>Spiralia</taxon>
        <taxon>Lophotrochozoa</taxon>
        <taxon>Mollusca</taxon>
        <taxon>Gastropoda</taxon>
        <taxon>Caenogastropoda</taxon>
        <taxon>Architaenioglossa</taxon>
        <taxon>Ampullarioidea</taxon>
        <taxon>Ampullariidae</taxon>
        <taxon>Pomacea</taxon>
    </lineage>
</organism>
<feature type="binding site" evidence="7">
    <location>
        <position position="142"/>
    </location>
    <ligand>
        <name>Zn(2+)</name>
        <dbReference type="ChEBI" id="CHEBI:29105"/>
    </ligand>
</feature>
<evidence type="ECO:0000313" key="11">
    <source>
        <dbReference type="Proteomes" id="UP000245119"/>
    </source>
</evidence>
<feature type="compositionally biased region" description="Basic and acidic residues" evidence="8">
    <location>
        <begin position="347"/>
        <end position="360"/>
    </location>
</feature>
<dbReference type="GO" id="GO:0046872">
    <property type="term" value="F:metal ion binding"/>
    <property type="evidence" value="ECO:0007669"/>
    <property type="project" value="UniProtKB-KW"/>
</dbReference>
<gene>
    <name evidence="10" type="ORF">C0Q70_20599</name>
</gene>
<dbReference type="GO" id="GO:0003714">
    <property type="term" value="F:transcription corepressor activity"/>
    <property type="evidence" value="ECO:0007669"/>
    <property type="project" value="TreeGrafter"/>
</dbReference>
<dbReference type="Pfam" id="PF02146">
    <property type="entry name" value="SIR2"/>
    <property type="match status" value="1"/>
</dbReference>
<feature type="region of interest" description="Disordered" evidence="8">
    <location>
        <begin position="347"/>
        <end position="431"/>
    </location>
</feature>
<dbReference type="PANTHER" id="PTHR11085">
    <property type="entry name" value="NAD-DEPENDENT PROTEIN DEACYLASE SIRTUIN-5, MITOCHONDRIAL-RELATED"/>
    <property type="match status" value="1"/>
</dbReference>
<feature type="binding site" evidence="7">
    <location>
        <position position="145"/>
    </location>
    <ligand>
        <name>Zn(2+)</name>
        <dbReference type="ChEBI" id="CHEBI:29105"/>
    </ligand>
</feature>
<dbReference type="Gene3D" id="3.40.50.1220">
    <property type="entry name" value="TPP-binding domain"/>
    <property type="match status" value="1"/>
</dbReference>
<dbReference type="AlphaFoldDB" id="A0A2T7NG19"/>
<dbReference type="FunFam" id="3.40.50.1220:FF:000038">
    <property type="entry name" value="NAD-dependent protein deacetylase sirtuin-6 isoform X2"/>
    <property type="match status" value="1"/>
</dbReference>
<dbReference type="Gene3D" id="2.20.28.200">
    <property type="match status" value="1"/>
</dbReference>
<evidence type="ECO:0000256" key="8">
    <source>
        <dbReference type="SAM" id="MobiDB-lite"/>
    </source>
</evidence>
<dbReference type="InterPro" id="IPR003000">
    <property type="entry name" value="Sirtuin"/>
</dbReference>
<keyword evidence="11" id="KW-1185">Reference proteome</keyword>
<dbReference type="GO" id="GO:0000122">
    <property type="term" value="P:negative regulation of transcription by RNA polymerase II"/>
    <property type="evidence" value="ECO:0007669"/>
    <property type="project" value="TreeGrafter"/>
</dbReference>
<dbReference type="SUPFAM" id="SSF52467">
    <property type="entry name" value="DHS-like NAD/FAD-binding domain"/>
    <property type="match status" value="1"/>
</dbReference>
<dbReference type="PANTHER" id="PTHR11085:SF12">
    <property type="entry name" value="NAD-DEPENDENT PROTEIN DEACYLASE SIRTUIN-6"/>
    <property type="match status" value="1"/>
</dbReference>
<dbReference type="FunFam" id="2.20.28.200:FF:000001">
    <property type="entry name" value="NAD-dependent protein deacetylase sirtuin-6"/>
    <property type="match status" value="1"/>
</dbReference>
<evidence type="ECO:0000256" key="1">
    <source>
        <dbReference type="ARBA" id="ARBA00012928"/>
    </source>
</evidence>
<dbReference type="InterPro" id="IPR026590">
    <property type="entry name" value="Ssirtuin_cat_dom"/>
</dbReference>
<evidence type="ECO:0000259" key="9">
    <source>
        <dbReference type="PROSITE" id="PS50305"/>
    </source>
</evidence>
<evidence type="ECO:0000256" key="4">
    <source>
        <dbReference type="ARBA" id="ARBA00022833"/>
    </source>
</evidence>
<reference evidence="10 11" key="1">
    <citation type="submission" date="2018-04" db="EMBL/GenBank/DDBJ databases">
        <title>The genome of golden apple snail Pomacea canaliculata provides insight into stress tolerance and invasive adaptation.</title>
        <authorList>
            <person name="Liu C."/>
            <person name="Liu B."/>
            <person name="Ren Y."/>
            <person name="Zhang Y."/>
            <person name="Wang H."/>
            <person name="Li S."/>
            <person name="Jiang F."/>
            <person name="Yin L."/>
            <person name="Zhang G."/>
            <person name="Qian W."/>
            <person name="Fan W."/>
        </authorList>
    </citation>
    <scope>NUCLEOTIDE SEQUENCE [LARGE SCALE GENOMIC DNA]</scope>
    <source>
        <strain evidence="10">SZHN2017</strain>
        <tissue evidence="10">Muscle</tissue>
    </source>
</reference>
<dbReference type="OrthoDB" id="2919105at2759"/>
<evidence type="ECO:0000256" key="3">
    <source>
        <dbReference type="ARBA" id="ARBA00022723"/>
    </source>
</evidence>
<proteinExistence type="inferred from homology"/>
<dbReference type="EMBL" id="PZQS01000013">
    <property type="protein sequence ID" value="PVD20105.1"/>
    <property type="molecule type" value="Genomic_DNA"/>
</dbReference>
<protein>
    <recommendedName>
        <fullName evidence="1">protein acetyllysine N-acetyltransferase</fullName>
        <ecNumber evidence="1">2.3.1.286</ecNumber>
    </recommendedName>
</protein>
<name>A0A2T7NG19_POMCA</name>
<dbReference type="InterPro" id="IPR029035">
    <property type="entry name" value="DHS-like_NAD/FAD-binding_dom"/>
</dbReference>
<dbReference type="Proteomes" id="UP000245119">
    <property type="component" value="Linkage Group LG13"/>
</dbReference>
<feature type="domain" description="Deacetylase sirtuin-type" evidence="9">
    <location>
        <begin position="27"/>
        <end position="271"/>
    </location>
</feature>
<dbReference type="PROSITE" id="PS50305">
    <property type="entry name" value="SIRTUIN"/>
    <property type="match status" value="1"/>
</dbReference>
<feature type="compositionally biased region" description="Basic and acidic residues" evidence="8">
    <location>
        <begin position="410"/>
        <end position="431"/>
    </location>
</feature>
<evidence type="ECO:0000256" key="7">
    <source>
        <dbReference type="PROSITE-ProRule" id="PRU00236"/>
    </source>
</evidence>
<dbReference type="STRING" id="400727.A0A2T7NG19"/>
<accession>A0A2T7NG19</accession>
<evidence type="ECO:0000256" key="5">
    <source>
        <dbReference type="ARBA" id="ARBA00023027"/>
    </source>
</evidence>
<keyword evidence="2" id="KW-0808">Transferase</keyword>
<feature type="active site" description="Proton acceptor" evidence="7">
    <location>
        <position position="134"/>
    </location>
</feature>
<comment type="similarity">
    <text evidence="6">Belongs to the sirtuin family. Class IV subfamily.</text>
</comment>
<sequence>MSVNYAAGLSPYENKGRCGMPETFDTPDVIEMKVQQLVSMVRASTFIVFHTGAGISTSAGIPDFRGPKGVWTLEERGEEPKISVTFESAEPTLTHRALVALHKAGSIVQYVVSQNVDGLHLRSGFPRDRLSEMHGNMFVEQCSKCKSQYVRSKCVPTMGERCTGNPCTQRKPRGVCRGQLHDTVLDWEACLPVHDLERAEKFARKADLSVCLGTTLQINPSGSIPLLTKRNGGKLVIVNLQPTKHDKKCDLRINTYVDTVMEKLCKGLGVEIPGVTHPVVNLRSLCAPQTEEDFGKFPLTVCIDPELLPVKDEGCDIPENVKGKKLSVTIKREKRFRTREVSQENIKREVTVKSESDHRPTGVCSGGSDSGIVESDTSVCVKDREPSKANGPGDDQVVSEISGINTSTTDPKEESEPHIKKVKCELSDLEK</sequence>
<feature type="binding site" evidence="7">
    <location>
        <position position="176"/>
    </location>
    <ligand>
        <name>Zn(2+)</name>
        <dbReference type="ChEBI" id="CHEBI:29105"/>
    </ligand>
</feature>
<dbReference type="GO" id="GO:0005634">
    <property type="term" value="C:nucleus"/>
    <property type="evidence" value="ECO:0007669"/>
    <property type="project" value="TreeGrafter"/>
</dbReference>
<dbReference type="InterPro" id="IPR050134">
    <property type="entry name" value="NAD-dep_sirtuin_deacylases"/>
</dbReference>
<dbReference type="GO" id="GO:0046969">
    <property type="term" value="F:histone H3K9 deacetylase activity, NAD-dependent"/>
    <property type="evidence" value="ECO:0007669"/>
    <property type="project" value="TreeGrafter"/>
</dbReference>
<evidence type="ECO:0000313" key="10">
    <source>
        <dbReference type="EMBL" id="PVD20105.1"/>
    </source>
</evidence>
<keyword evidence="3 7" id="KW-0479">Metal-binding</keyword>
<keyword evidence="4 7" id="KW-0862">Zinc</keyword>
<keyword evidence="5" id="KW-0520">NAD</keyword>
<evidence type="ECO:0000256" key="6">
    <source>
        <dbReference type="ARBA" id="ARBA00038170"/>
    </source>
</evidence>
<feature type="binding site" evidence="7">
    <location>
        <position position="162"/>
    </location>
    <ligand>
        <name>Zn(2+)</name>
        <dbReference type="ChEBI" id="CHEBI:29105"/>
    </ligand>
</feature>